<keyword evidence="9" id="KW-1015">Disulfide bond</keyword>
<name>A0AA35JUI9_9SAUR</name>
<keyword evidence="5" id="KW-1133">Transmembrane helix</keyword>
<dbReference type="FunFam" id="1.10.3590.10:FF:000001">
    <property type="entry name" value="acid-sensing ion channel 1 isoform X2"/>
    <property type="match status" value="1"/>
</dbReference>
<protein>
    <submittedName>
        <fullName evidence="13">Acid-sensing ion channel 1</fullName>
    </submittedName>
</protein>
<dbReference type="Proteomes" id="UP001178461">
    <property type="component" value="Chromosome 2"/>
</dbReference>
<evidence type="ECO:0000256" key="7">
    <source>
        <dbReference type="ARBA" id="ARBA00023065"/>
    </source>
</evidence>
<keyword evidence="3 12" id="KW-0894">Sodium channel</keyword>
<keyword evidence="7 12" id="KW-0406">Ion transport</keyword>
<evidence type="ECO:0000313" key="14">
    <source>
        <dbReference type="Proteomes" id="UP001178461"/>
    </source>
</evidence>
<accession>A0AA35JUI9</accession>
<keyword evidence="8" id="KW-0472">Membrane</keyword>
<proteinExistence type="inferred from homology"/>
<comment type="similarity">
    <text evidence="12">Belongs to the amiloride-sensitive sodium channel (TC 1.A.6) family.</text>
</comment>
<evidence type="ECO:0000256" key="2">
    <source>
        <dbReference type="ARBA" id="ARBA00022448"/>
    </source>
</evidence>
<keyword evidence="11 12" id="KW-0407">Ion channel</keyword>
<evidence type="ECO:0000256" key="5">
    <source>
        <dbReference type="ARBA" id="ARBA00022989"/>
    </source>
</evidence>
<dbReference type="PRINTS" id="PR01078">
    <property type="entry name" value="AMINACHANNEL"/>
</dbReference>
<evidence type="ECO:0000256" key="9">
    <source>
        <dbReference type="ARBA" id="ARBA00023157"/>
    </source>
</evidence>
<dbReference type="Gene3D" id="1.10.287.770">
    <property type="entry name" value="YojJ-like"/>
    <property type="match status" value="1"/>
</dbReference>
<keyword evidence="14" id="KW-1185">Reference proteome</keyword>
<dbReference type="InterPro" id="IPR001873">
    <property type="entry name" value="ENaC"/>
</dbReference>
<evidence type="ECO:0000256" key="1">
    <source>
        <dbReference type="ARBA" id="ARBA00004141"/>
    </source>
</evidence>
<evidence type="ECO:0000256" key="8">
    <source>
        <dbReference type="ARBA" id="ARBA00023136"/>
    </source>
</evidence>
<keyword evidence="2 12" id="KW-0813">Transport</keyword>
<dbReference type="PANTHER" id="PTHR11690:SF170">
    <property type="entry name" value="ACID-SENSING ION CHANNEL 1"/>
    <property type="match status" value="1"/>
</dbReference>
<keyword evidence="10 12" id="KW-0739">Sodium transport</keyword>
<evidence type="ECO:0000256" key="3">
    <source>
        <dbReference type="ARBA" id="ARBA00022461"/>
    </source>
</evidence>
<dbReference type="GO" id="GO:0015280">
    <property type="term" value="F:ligand-gated sodium channel activity"/>
    <property type="evidence" value="ECO:0007669"/>
    <property type="project" value="TreeGrafter"/>
</dbReference>
<evidence type="ECO:0000256" key="10">
    <source>
        <dbReference type="ARBA" id="ARBA00023201"/>
    </source>
</evidence>
<dbReference type="AlphaFoldDB" id="A0AA35JUI9"/>
<sequence>MMDLKVDEEEVENGQPVSIEAFASNSTLHGLSHIFSYERFFAKRVFWTLCFLGSLAMLVFECNERIQYYFLYPHVTKLDEVATSHMTFPAVTFCNLNEFRFSRVTKNDLYHAGELLALLNSRYEIPDTQMADEKQLEILQEKANFRNFKPKPFNMREFSDRAGHDIQEMLLACTFRGTPCDPSDFKVVSRRFSDPVSGKRKALTAVKLLVDMAWCSCWVGRESLSMAGEMKQRPKSVKSKRACIYNKRVISDGQRDTNHVQRTEVSQSL</sequence>
<organism evidence="13 14">
    <name type="scientific">Podarcis lilfordi</name>
    <name type="common">Lilford's wall lizard</name>
    <dbReference type="NCBI Taxonomy" id="74358"/>
    <lineage>
        <taxon>Eukaryota</taxon>
        <taxon>Metazoa</taxon>
        <taxon>Chordata</taxon>
        <taxon>Craniata</taxon>
        <taxon>Vertebrata</taxon>
        <taxon>Euteleostomi</taxon>
        <taxon>Lepidosauria</taxon>
        <taxon>Squamata</taxon>
        <taxon>Bifurcata</taxon>
        <taxon>Unidentata</taxon>
        <taxon>Episquamata</taxon>
        <taxon>Laterata</taxon>
        <taxon>Lacertibaenia</taxon>
        <taxon>Lacertidae</taxon>
        <taxon>Podarcis</taxon>
    </lineage>
</organism>
<evidence type="ECO:0000256" key="12">
    <source>
        <dbReference type="RuleBase" id="RU000679"/>
    </source>
</evidence>
<comment type="subcellular location">
    <subcellularLocation>
        <location evidence="1">Membrane</location>
        <topology evidence="1">Multi-pass membrane protein</topology>
    </subcellularLocation>
</comment>
<dbReference type="GO" id="GO:0005886">
    <property type="term" value="C:plasma membrane"/>
    <property type="evidence" value="ECO:0007669"/>
    <property type="project" value="TreeGrafter"/>
</dbReference>
<reference evidence="13" key="1">
    <citation type="submission" date="2022-12" db="EMBL/GenBank/DDBJ databases">
        <authorList>
            <person name="Alioto T."/>
            <person name="Alioto T."/>
            <person name="Gomez Garrido J."/>
        </authorList>
    </citation>
    <scope>NUCLEOTIDE SEQUENCE</scope>
</reference>
<evidence type="ECO:0000256" key="4">
    <source>
        <dbReference type="ARBA" id="ARBA00022692"/>
    </source>
</evidence>
<keyword evidence="6" id="KW-0915">Sodium</keyword>
<keyword evidence="4 12" id="KW-0812">Transmembrane</keyword>
<evidence type="ECO:0000313" key="13">
    <source>
        <dbReference type="EMBL" id="CAI5765344.1"/>
    </source>
</evidence>
<dbReference type="PANTHER" id="PTHR11690">
    <property type="entry name" value="AMILORIDE-SENSITIVE SODIUM CHANNEL-RELATED"/>
    <property type="match status" value="1"/>
</dbReference>
<gene>
    <name evidence="13" type="ORF">PODLI_1B010661</name>
</gene>
<dbReference type="EMBL" id="OX395127">
    <property type="protein sequence ID" value="CAI5765344.1"/>
    <property type="molecule type" value="Genomic_DNA"/>
</dbReference>
<evidence type="ECO:0000256" key="6">
    <source>
        <dbReference type="ARBA" id="ARBA00023053"/>
    </source>
</evidence>
<dbReference type="Pfam" id="PF00858">
    <property type="entry name" value="ASC"/>
    <property type="match status" value="1"/>
</dbReference>
<dbReference type="Gene3D" id="1.10.3590.10">
    <property type="entry name" value="acid-sensing ion channel 1 domain"/>
    <property type="match status" value="1"/>
</dbReference>
<evidence type="ECO:0000256" key="11">
    <source>
        <dbReference type="ARBA" id="ARBA00023303"/>
    </source>
</evidence>